<evidence type="ECO:0000313" key="1">
    <source>
        <dbReference type="EMBL" id="EQB56989.1"/>
    </source>
</evidence>
<dbReference type="EMBL" id="AMYD01000612">
    <property type="protein sequence ID" value="EQB56989.1"/>
    <property type="molecule type" value="Genomic_DNA"/>
</dbReference>
<sequence>MSIIAGDHFGGPMFVIPPLLTDDEIRALVAQAAADHAAEQAAKKLAEKPAKMKTKERAHKGA</sequence>
<gene>
    <name evidence="1" type="ORF">CGLO_02946</name>
</gene>
<proteinExistence type="predicted"/>
<organism evidence="1 2">
    <name type="scientific">Colletotrichum gloeosporioides (strain Cg-14)</name>
    <name type="common">Anthracnose fungus</name>
    <name type="synonym">Glomerella cingulata</name>
    <dbReference type="NCBI Taxonomy" id="1237896"/>
    <lineage>
        <taxon>Eukaryota</taxon>
        <taxon>Fungi</taxon>
        <taxon>Dikarya</taxon>
        <taxon>Ascomycota</taxon>
        <taxon>Pezizomycotina</taxon>
        <taxon>Sordariomycetes</taxon>
        <taxon>Hypocreomycetidae</taxon>
        <taxon>Glomerellales</taxon>
        <taxon>Glomerellaceae</taxon>
        <taxon>Colletotrichum</taxon>
        <taxon>Colletotrichum gloeosporioides species complex</taxon>
    </lineage>
</organism>
<accession>T0KXT3</accession>
<protein>
    <submittedName>
        <fullName evidence="1">Uncharacterized protein</fullName>
    </submittedName>
</protein>
<dbReference type="HOGENOM" id="CLU_2904046_0_0_1"/>
<evidence type="ECO:0000313" key="2">
    <source>
        <dbReference type="Proteomes" id="UP000015530"/>
    </source>
</evidence>
<comment type="caution">
    <text evidence="1">The sequence shown here is derived from an EMBL/GenBank/DDBJ whole genome shotgun (WGS) entry which is preliminary data.</text>
</comment>
<dbReference type="AlphaFoldDB" id="T0KXT3"/>
<name>T0KXT3_COLGC</name>
<reference evidence="2" key="1">
    <citation type="journal article" date="2013" name="Mol. Plant Microbe Interact.">
        <title>Global aspects of pacC regulation of pathogenicity genes in Colletotrichum gloeosporioides as revealed by transcriptome analysis.</title>
        <authorList>
            <person name="Alkan N."/>
            <person name="Meng X."/>
            <person name="Friedlander G."/>
            <person name="Reuveni E."/>
            <person name="Sukno S."/>
            <person name="Sherman A."/>
            <person name="Thon M."/>
            <person name="Fluhr R."/>
            <person name="Prusky D."/>
        </authorList>
    </citation>
    <scope>NUCLEOTIDE SEQUENCE [LARGE SCALE GENOMIC DNA]</scope>
    <source>
        <strain evidence="2">Cg-14</strain>
    </source>
</reference>
<dbReference type="Proteomes" id="UP000015530">
    <property type="component" value="Unassembled WGS sequence"/>
</dbReference>